<comment type="subunit">
    <text evidence="7">Monomer.</text>
</comment>
<keyword evidence="9" id="KW-1185">Reference proteome</keyword>
<name>D3UG24_HELM1</name>
<evidence type="ECO:0000256" key="5">
    <source>
        <dbReference type="ARBA" id="ARBA00022840"/>
    </source>
</evidence>
<dbReference type="HOGENOM" id="CLU_057607_4_0_7"/>
<protein>
    <recommendedName>
        <fullName evidence="7">Shikimate kinase</fullName>
        <shortName evidence="7">SK</shortName>
        <ecNumber evidence="7">2.7.1.71</ecNumber>
    </recommendedName>
</protein>
<organism evidence="8 9">
    <name type="scientific">Helicobacter mustelae (strain ATCC 43772 / CCUG 25715 / CIP 103759 / LMG 18044 / NCTC 12198 / R85-136P)</name>
    <name type="common">Campylobacter mustelae</name>
    <dbReference type="NCBI Taxonomy" id="679897"/>
    <lineage>
        <taxon>Bacteria</taxon>
        <taxon>Pseudomonadati</taxon>
        <taxon>Campylobacterota</taxon>
        <taxon>Epsilonproteobacteria</taxon>
        <taxon>Campylobacterales</taxon>
        <taxon>Helicobacteraceae</taxon>
        <taxon>Helicobacter</taxon>
    </lineage>
</organism>
<dbReference type="InterPro" id="IPR027417">
    <property type="entry name" value="P-loop_NTPase"/>
</dbReference>
<dbReference type="HAMAP" id="MF_00109">
    <property type="entry name" value="Shikimate_kinase"/>
    <property type="match status" value="1"/>
</dbReference>
<dbReference type="GO" id="GO:0005829">
    <property type="term" value="C:cytosol"/>
    <property type="evidence" value="ECO:0007669"/>
    <property type="project" value="TreeGrafter"/>
</dbReference>
<dbReference type="KEGG" id="hms:HMU01830"/>
<dbReference type="Pfam" id="PF01202">
    <property type="entry name" value="SKI"/>
    <property type="match status" value="1"/>
</dbReference>
<dbReference type="GO" id="GO:0009423">
    <property type="term" value="P:chorismate biosynthetic process"/>
    <property type="evidence" value="ECO:0007669"/>
    <property type="project" value="UniProtKB-UniRule"/>
</dbReference>
<feature type="binding site" evidence="7">
    <location>
        <position position="58"/>
    </location>
    <ligand>
        <name>substrate</name>
    </ligand>
</feature>
<dbReference type="GO" id="GO:0008652">
    <property type="term" value="P:amino acid biosynthetic process"/>
    <property type="evidence" value="ECO:0007669"/>
    <property type="project" value="UniProtKB-KW"/>
</dbReference>
<reference evidence="8 9" key="1">
    <citation type="journal article" date="2010" name="BMC Genomics">
        <title>Comparative genomics and proteomics of Helicobacter mustelae, an ulcerogenic and carcinogenic gastric pathogen.</title>
        <authorList>
            <person name="O'Toole P.W."/>
            <person name="Snelling W.J."/>
            <person name="Canchaya C."/>
            <person name="Forde B.M."/>
            <person name="Hardie K.R."/>
            <person name="Josenhans C."/>
            <person name="Graham R.L.J."/>
            <person name="McMullan G."/>
            <person name="Parkhill J."/>
            <person name="Belda E."/>
            <person name="Bentley S.D."/>
        </authorList>
    </citation>
    <scope>NUCLEOTIDE SEQUENCE [LARGE SCALE GENOMIC DNA]</scope>
    <source>
        <strain evidence="9">ATCC 43772 / LMG 18044 / NCTC 12198 / 12198</strain>
    </source>
</reference>
<feature type="binding site" evidence="7">
    <location>
        <begin position="12"/>
        <end position="17"/>
    </location>
    <ligand>
        <name>ATP</name>
        <dbReference type="ChEBI" id="CHEBI:30616"/>
    </ligand>
</feature>
<feature type="binding site" evidence="7">
    <location>
        <position position="130"/>
    </location>
    <ligand>
        <name>substrate</name>
    </ligand>
</feature>
<dbReference type="GO" id="GO:0009073">
    <property type="term" value="P:aromatic amino acid family biosynthetic process"/>
    <property type="evidence" value="ECO:0007669"/>
    <property type="project" value="UniProtKB-KW"/>
</dbReference>
<comment type="cofactor">
    <cofactor evidence="7">
        <name>Mg(2+)</name>
        <dbReference type="ChEBI" id="CHEBI:18420"/>
    </cofactor>
    <text evidence="7">Binds 1 Mg(2+) ion per subunit.</text>
</comment>
<dbReference type="SUPFAM" id="SSF52540">
    <property type="entry name" value="P-loop containing nucleoside triphosphate hydrolases"/>
    <property type="match status" value="1"/>
</dbReference>
<keyword evidence="5 7" id="KW-0067">ATP-binding</keyword>
<keyword evidence="1 7" id="KW-0028">Amino-acid biosynthesis</keyword>
<dbReference type="InterPro" id="IPR031322">
    <property type="entry name" value="Shikimate/glucono_kinase"/>
</dbReference>
<dbReference type="GO" id="GO:0005524">
    <property type="term" value="F:ATP binding"/>
    <property type="evidence" value="ECO:0007669"/>
    <property type="project" value="UniProtKB-UniRule"/>
</dbReference>
<evidence type="ECO:0000256" key="1">
    <source>
        <dbReference type="ARBA" id="ARBA00022605"/>
    </source>
</evidence>
<comment type="caution">
    <text evidence="7">Lacks conserved residue(s) required for the propagation of feature annotation.</text>
</comment>
<keyword evidence="4 7" id="KW-0418">Kinase</keyword>
<evidence type="ECO:0000256" key="3">
    <source>
        <dbReference type="ARBA" id="ARBA00022741"/>
    </source>
</evidence>
<dbReference type="EC" id="2.7.1.71" evidence="7"/>
<accession>D3UG24</accession>
<comment type="function">
    <text evidence="7">Catalyzes the specific phosphorylation of the 3-hydroxyl group of shikimic acid using ATP as a cosubstrate.</text>
</comment>
<evidence type="ECO:0000313" key="8">
    <source>
        <dbReference type="EMBL" id="CBG39445.1"/>
    </source>
</evidence>
<dbReference type="AlphaFoldDB" id="D3UG24"/>
<feature type="binding site" evidence="7">
    <location>
        <position position="114"/>
    </location>
    <ligand>
        <name>ATP</name>
        <dbReference type="ChEBI" id="CHEBI:30616"/>
    </ligand>
</feature>
<comment type="catalytic activity">
    <reaction evidence="7">
        <text>shikimate + ATP = 3-phosphoshikimate + ADP + H(+)</text>
        <dbReference type="Rhea" id="RHEA:13121"/>
        <dbReference type="ChEBI" id="CHEBI:15378"/>
        <dbReference type="ChEBI" id="CHEBI:30616"/>
        <dbReference type="ChEBI" id="CHEBI:36208"/>
        <dbReference type="ChEBI" id="CHEBI:145989"/>
        <dbReference type="ChEBI" id="CHEBI:456216"/>
        <dbReference type="EC" id="2.7.1.71"/>
    </reaction>
</comment>
<dbReference type="CDD" id="cd00464">
    <property type="entry name" value="SK"/>
    <property type="match status" value="1"/>
</dbReference>
<dbReference type="PANTHER" id="PTHR21087:SF16">
    <property type="entry name" value="SHIKIMATE KINASE 1, CHLOROPLASTIC"/>
    <property type="match status" value="1"/>
</dbReference>
<dbReference type="PANTHER" id="PTHR21087">
    <property type="entry name" value="SHIKIMATE KINASE"/>
    <property type="match status" value="1"/>
</dbReference>
<dbReference type="UniPathway" id="UPA00053">
    <property type="reaction ID" value="UER00088"/>
</dbReference>
<comment type="subcellular location">
    <subcellularLocation>
        <location evidence="7">Cytoplasm</location>
    </subcellularLocation>
</comment>
<evidence type="ECO:0000256" key="6">
    <source>
        <dbReference type="ARBA" id="ARBA00023141"/>
    </source>
</evidence>
<keyword evidence="3 7" id="KW-0547">Nucleotide-binding</keyword>
<feature type="binding site" evidence="7">
    <location>
        <position position="16"/>
    </location>
    <ligand>
        <name>Mg(2+)</name>
        <dbReference type="ChEBI" id="CHEBI:18420"/>
    </ligand>
</feature>
<dbReference type="GO" id="GO:0004765">
    <property type="term" value="F:shikimate kinase activity"/>
    <property type="evidence" value="ECO:0007669"/>
    <property type="project" value="UniProtKB-UniRule"/>
</dbReference>
<evidence type="ECO:0000256" key="2">
    <source>
        <dbReference type="ARBA" id="ARBA00022679"/>
    </source>
</evidence>
<sequence>MRNNIILTGFMGSGKSTIGKMLAETLDKKFIDSDSFIESQKGCSIKEIFARQGEGVFRELERNFITLHAGLWGHVIATGGGMPIFFDVRKMGFVIFLDAGFEVIASRLHGNITRPLFKNKQKTKTLYDMRKKIYLERCDMVINAEEPRKEVVAKIIKNLPPDP</sequence>
<gene>
    <name evidence="7 8" type="primary">aroK</name>
    <name evidence="8" type="ordered locus">HMU01830</name>
</gene>
<dbReference type="eggNOG" id="COG0703">
    <property type="taxonomic scope" value="Bacteria"/>
</dbReference>
<dbReference type="STRING" id="679897.HMU01830"/>
<comment type="similarity">
    <text evidence="7">Belongs to the shikimate kinase family.</text>
</comment>
<evidence type="ECO:0000313" key="9">
    <source>
        <dbReference type="Proteomes" id="UP000001522"/>
    </source>
</evidence>
<keyword evidence="2 7" id="KW-0808">Transferase</keyword>
<feature type="binding site" evidence="7">
    <location>
        <position position="80"/>
    </location>
    <ligand>
        <name>substrate</name>
    </ligand>
</feature>
<evidence type="ECO:0000256" key="7">
    <source>
        <dbReference type="HAMAP-Rule" id="MF_00109"/>
    </source>
</evidence>
<dbReference type="Proteomes" id="UP000001522">
    <property type="component" value="Chromosome"/>
</dbReference>
<dbReference type="GO" id="GO:0000287">
    <property type="term" value="F:magnesium ion binding"/>
    <property type="evidence" value="ECO:0007669"/>
    <property type="project" value="UniProtKB-UniRule"/>
</dbReference>
<keyword evidence="7" id="KW-0479">Metal-binding</keyword>
<evidence type="ECO:0000256" key="4">
    <source>
        <dbReference type="ARBA" id="ARBA00022777"/>
    </source>
</evidence>
<keyword evidence="7" id="KW-0460">Magnesium</keyword>
<comment type="pathway">
    <text evidence="7">Metabolic intermediate biosynthesis; chorismate biosynthesis; chorismate from D-erythrose 4-phosphate and phosphoenolpyruvate: step 5/7.</text>
</comment>
<keyword evidence="7" id="KW-0963">Cytoplasm</keyword>
<feature type="binding site" evidence="7">
    <location>
        <position position="34"/>
    </location>
    <ligand>
        <name>substrate</name>
    </ligand>
</feature>
<dbReference type="EMBL" id="FN555004">
    <property type="protein sequence ID" value="CBG39445.1"/>
    <property type="molecule type" value="Genomic_DNA"/>
</dbReference>
<proteinExistence type="inferred from homology"/>
<dbReference type="PRINTS" id="PR01100">
    <property type="entry name" value="SHIKIMTKNASE"/>
</dbReference>
<keyword evidence="6 7" id="KW-0057">Aromatic amino acid biosynthesis</keyword>
<dbReference type="Gene3D" id="3.40.50.300">
    <property type="entry name" value="P-loop containing nucleotide triphosphate hydrolases"/>
    <property type="match status" value="1"/>
</dbReference>
<dbReference type="InterPro" id="IPR000623">
    <property type="entry name" value="Shikimate_kinase/TSH1"/>
</dbReference>